<proteinExistence type="predicted"/>
<accession>A0ABV7J1G9</accession>
<dbReference type="RefSeq" id="WP_380074349.1">
    <property type="nucleotide sequence ID" value="NZ_JBHRTO010000002.1"/>
</dbReference>
<name>A0ABV7J1G9_9RHOB</name>
<reference evidence="2" key="1">
    <citation type="journal article" date="2019" name="Int. J. Syst. Evol. Microbiol.">
        <title>The Global Catalogue of Microorganisms (GCM) 10K type strain sequencing project: providing services to taxonomists for standard genome sequencing and annotation.</title>
        <authorList>
            <consortium name="The Broad Institute Genomics Platform"/>
            <consortium name="The Broad Institute Genome Sequencing Center for Infectious Disease"/>
            <person name="Wu L."/>
            <person name="Ma J."/>
        </authorList>
    </citation>
    <scope>NUCLEOTIDE SEQUENCE [LARGE SCALE GENOMIC DNA]</scope>
    <source>
        <strain evidence="2">KCTC 52039</strain>
    </source>
</reference>
<protein>
    <submittedName>
        <fullName evidence="1">Uncharacterized protein</fullName>
    </submittedName>
</protein>
<comment type="caution">
    <text evidence="1">The sequence shown here is derived from an EMBL/GenBank/DDBJ whole genome shotgun (WGS) entry which is preliminary data.</text>
</comment>
<dbReference type="EMBL" id="JBHRTO010000002">
    <property type="protein sequence ID" value="MFC3182687.1"/>
    <property type="molecule type" value="Genomic_DNA"/>
</dbReference>
<evidence type="ECO:0000313" key="2">
    <source>
        <dbReference type="Proteomes" id="UP001595547"/>
    </source>
</evidence>
<sequence length="76" mass="8652">MQLSYHANHPFVNGANRRAFAPAMRRRDPAESLLTAHPAPAQPKAAGLTFRHFIANFLVIDKIHHRSCQFIYRKTA</sequence>
<organism evidence="1 2">
    <name type="scientific">Cypionkella sinensis</name>
    <dbReference type="NCBI Taxonomy" id="1756043"/>
    <lineage>
        <taxon>Bacteria</taxon>
        <taxon>Pseudomonadati</taxon>
        <taxon>Pseudomonadota</taxon>
        <taxon>Alphaproteobacteria</taxon>
        <taxon>Rhodobacterales</taxon>
        <taxon>Paracoccaceae</taxon>
        <taxon>Cypionkella</taxon>
    </lineage>
</organism>
<keyword evidence="2" id="KW-1185">Reference proteome</keyword>
<evidence type="ECO:0000313" key="1">
    <source>
        <dbReference type="EMBL" id="MFC3182687.1"/>
    </source>
</evidence>
<gene>
    <name evidence="1" type="ORF">ACFOGH_16945</name>
</gene>
<dbReference type="Proteomes" id="UP001595547">
    <property type="component" value="Unassembled WGS sequence"/>
</dbReference>